<evidence type="ECO:0000313" key="5">
    <source>
        <dbReference type="EMBL" id="OSJ03713.1"/>
    </source>
</evidence>
<keyword evidence="2" id="KW-0548">Nucleotidyltransferase</keyword>
<evidence type="ECO:0000313" key="6">
    <source>
        <dbReference type="Proteomes" id="UP000193553"/>
    </source>
</evidence>
<evidence type="ECO:0000259" key="4">
    <source>
        <dbReference type="Pfam" id="PF20866"/>
    </source>
</evidence>
<dbReference type="AlphaFoldDB" id="A0A1X3F3Q8"/>
<dbReference type="Pfam" id="PF20866">
    <property type="entry name" value="MdcG_N"/>
    <property type="match status" value="1"/>
</dbReference>
<dbReference type="GO" id="GO:0016779">
    <property type="term" value="F:nucleotidyltransferase activity"/>
    <property type="evidence" value="ECO:0007669"/>
    <property type="project" value="UniProtKB-KW"/>
</dbReference>
<sequence>MADFFERHTMVKTSAAAWAAVMARHPELAERVIVEGWARAGRPLIVRRPGCSDPAGTIPLGLPLPPSHGKRRIAVALDPGEIIEQKRPPLLADAAASAPSAWQDTIDRLLGLYPETRTFGSLAWQHLTGLPYLSDQSDLDLLWPALAPEQASTLPFEIAGIAHLAPMRLDGEIICAAGGVQWRELTGANADEVLVKRHSGVHSMTRAAFLAGRTP</sequence>
<feature type="domain" description="Phosphoribosyl-dephospho-CoA transferase MdcG C-terminal" evidence="3">
    <location>
        <begin position="91"/>
        <end position="206"/>
    </location>
</feature>
<dbReference type="InterPro" id="IPR048903">
    <property type="entry name" value="MdcG_N"/>
</dbReference>
<protein>
    <submittedName>
        <fullName evidence="5">Malonate decarboxylase holo-[acyl-carrier-protein] synthase</fullName>
    </submittedName>
</protein>
<dbReference type="RefSeq" id="WP_085359247.1">
    <property type="nucleotide sequence ID" value="NZ_NAFC01000175.1"/>
</dbReference>
<gene>
    <name evidence="5" type="ORF">BSZ18_30860</name>
</gene>
<dbReference type="InterPro" id="IPR049180">
    <property type="entry name" value="MdcG_C"/>
</dbReference>
<dbReference type="InterPro" id="IPR017557">
    <property type="entry name" value="Holo-ACP_synthase"/>
</dbReference>
<keyword evidence="1" id="KW-0808">Transferase</keyword>
<dbReference type="NCBIfam" id="TIGR03135">
    <property type="entry name" value="malonate_mdcG"/>
    <property type="match status" value="1"/>
</dbReference>
<organism evidence="5 6">
    <name type="scientific">Bradyrhizobium canariense</name>
    <dbReference type="NCBI Taxonomy" id="255045"/>
    <lineage>
        <taxon>Bacteria</taxon>
        <taxon>Pseudomonadati</taxon>
        <taxon>Pseudomonadota</taxon>
        <taxon>Alphaproteobacteria</taxon>
        <taxon>Hyphomicrobiales</taxon>
        <taxon>Nitrobacteraceae</taxon>
        <taxon>Bradyrhizobium</taxon>
    </lineage>
</organism>
<feature type="domain" description="Phosphoribosyl-dephospho-CoA transferase MdcG N-terminal" evidence="4">
    <location>
        <begin position="6"/>
        <end position="88"/>
    </location>
</feature>
<dbReference type="Proteomes" id="UP000193553">
    <property type="component" value="Unassembled WGS sequence"/>
</dbReference>
<dbReference type="EMBL" id="NAFI01000186">
    <property type="protein sequence ID" value="OSJ03713.1"/>
    <property type="molecule type" value="Genomic_DNA"/>
</dbReference>
<comment type="caution">
    <text evidence="5">The sequence shown here is derived from an EMBL/GenBank/DDBJ whole genome shotgun (WGS) entry which is preliminary data.</text>
</comment>
<evidence type="ECO:0000256" key="1">
    <source>
        <dbReference type="ARBA" id="ARBA00022679"/>
    </source>
</evidence>
<evidence type="ECO:0000259" key="3">
    <source>
        <dbReference type="Pfam" id="PF10620"/>
    </source>
</evidence>
<accession>A0A1X3F3Q8</accession>
<proteinExistence type="predicted"/>
<reference evidence="5 6" key="1">
    <citation type="submission" date="2017-03" db="EMBL/GenBank/DDBJ databases">
        <title>Whole genome sequences of fourteen strains of Bradyrhizobium canariense and one strain of Bradyrhizobium japonicum isolated from Lupinus (Papilionoideae: Genisteae) species in Algeria.</title>
        <authorList>
            <person name="Crovadore J."/>
            <person name="Chekireb D."/>
            <person name="Brachmann A."/>
            <person name="Chablais R."/>
            <person name="Cochard B."/>
            <person name="Lefort F."/>
        </authorList>
    </citation>
    <scope>NUCLEOTIDE SEQUENCE [LARGE SCALE GENOMIC DNA]</scope>
    <source>
        <strain evidence="5 6">UBMA195</strain>
    </source>
</reference>
<dbReference type="OrthoDB" id="5498803at2"/>
<name>A0A1X3F3Q8_9BRAD</name>
<evidence type="ECO:0000256" key="2">
    <source>
        <dbReference type="ARBA" id="ARBA00022695"/>
    </source>
</evidence>
<dbReference type="Pfam" id="PF10620">
    <property type="entry name" value="MdcG"/>
    <property type="match status" value="1"/>
</dbReference>